<keyword evidence="3" id="KW-1185">Reference proteome</keyword>
<dbReference type="KEGG" id="aym:YM304_22120"/>
<dbReference type="RefSeq" id="WP_015441773.1">
    <property type="nucleotide sequence ID" value="NC_020520.1"/>
</dbReference>
<evidence type="ECO:0000313" key="3">
    <source>
        <dbReference type="Proteomes" id="UP000011863"/>
    </source>
</evidence>
<feature type="domain" description="Aminoglycoside phosphotransferase" evidence="1">
    <location>
        <begin position="192"/>
        <end position="243"/>
    </location>
</feature>
<dbReference type="Proteomes" id="UP000011863">
    <property type="component" value="Chromosome"/>
</dbReference>
<evidence type="ECO:0000313" key="2">
    <source>
        <dbReference type="EMBL" id="BAN02526.1"/>
    </source>
</evidence>
<dbReference type="SUPFAM" id="SSF56112">
    <property type="entry name" value="Protein kinase-like (PK-like)"/>
    <property type="match status" value="1"/>
</dbReference>
<accession>A0A6C7EEX2</accession>
<dbReference type="InterPro" id="IPR011009">
    <property type="entry name" value="Kinase-like_dom_sf"/>
</dbReference>
<dbReference type="InterPro" id="IPR002575">
    <property type="entry name" value="Aminoglycoside_PTrfase"/>
</dbReference>
<dbReference type="OrthoDB" id="115252at2"/>
<dbReference type="Gene3D" id="3.90.1200.10">
    <property type="match status" value="1"/>
</dbReference>
<reference evidence="2 3" key="1">
    <citation type="journal article" date="2013" name="Int. J. Syst. Evol. Microbiol.">
        <title>Ilumatobacter nonamiense sp. nov. and Ilumatobacter coccineum sp. nov., isolated from seashore sand.</title>
        <authorList>
            <person name="Matsumoto A."/>
            <person name="Kasai H."/>
            <person name="Matsuo Y."/>
            <person name="Shizuri Y."/>
            <person name="Ichikawa N."/>
            <person name="Fujita N."/>
            <person name="Omura S."/>
            <person name="Takahashi Y."/>
        </authorList>
    </citation>
    <scope>NUCLEOTIDE SEQUENCE [LARGE SCALE GENOMIC DNA]</scope>
    <source>
        <strain evidence="3">NBRC 103263 / KCTC 29153 / YM16-304</strain>
    </source>
</reference>
<proteinExistence type="predicted"/>
<dbReference type="EMBL" id="AP012057">
    <property type="protein sequence ID" value="BAN02526.1"/>
    <property type="molecule type" value="Genomic_DNA"/>
</dbReference>
<protein>
    <recommendedName>
        <fullName evidence="1">Aminoglycoside phosphotransferase domain-containing protein</fullName>
    </recommendedName>
</protein>
<dbReference type="AlphaFoldDB" id="A0A6C7EEX2"/>
<gene>
    <name evidence="2" type="ORF">YM304_22120</name>
</gene>
<name>A0A6C7EEX2_ILUCY</name>
<evidence type="ECO:0000259" key="1">
    <source>
        <dbReference type="Pfam" id="PF01636"/>
    </source>
</evidence>
<organism evidence="2 3">
    <name type="scientific">Ilumatobacter coccineus (strain NBRC 103263 / KCTC 29153 / YM16-304)</name>
    <dbReference type="NCBI Taxonomy" id="1313172"/>
    <lineage>
        <taxon>Bacteria</taxon>
        <taxon>Bacillati</taxon>
        <taxon>Actinomycetota</taxon>
        <taxon>Acidimicrobiia</taxon>
        <taxon>Acidimicrobiales</taxon>
        <taxon>Ilumatobacteraceae</taxon>
        <taxon>Ilumatobacter</taxon>
    </lineage>
</organism>
<dbReference type="Pfam" id="PF01636">
    <property type="entry name" value="APH"/>
    <property type="match status" value="1"/>
</dbReference>
<sequence length="264" mass="28445">MSEAPDLVWRRIPGSSRMLVHPDSGRGALPLRALGGASDWRRQLADRFGFAALAVLGARRLPPGPTLAWPDATHRQLSVALRSALPGFRLLGAVTPRQHGRARMSLLGRMAGNVVVVKLGAADERLERERRALELLAVDPLPGIATPTPIAAGALDLAGEPLTYLATSAVAVRKQWPAIDAPLRTFESDLGERLAALPKPSHAAADDVPIHGDLTPWNLRRTSHGLALFDWEEAGWGSPGSDLETYRRASSEVRPWWSRAGATS</sequence>